<reference evidence="1 2" key="1">
    <citation type="journal article" date="2024" name="Chem. Sci.">
        <title>Discovery of megapolipeptins by genome mining of a Burkholderiales bacteria collection.</title>
        <authorList>
            <person name="Paulo B.S."/>
            <person name="Recchia M.J.J."/>
            <person name="Lee S."/>
            <person name="Fergusson C.H."/>
            <person name="Romanowski S.B."/>
            <person name="Hernandez A."/>
            <person name="Krull N."/>
            <person name="Liu D.Y."/>
            <person name="Cavanagh H."/>
            <person name="Bos A."/>
            <person name="Gray C.A."/>
            <person name="Murphy B.T."/>
            <person name="Linington R.G."/>
            <person name="Eustaquio A.S."/>
        </authorList>
    </citation>
    <scope>NUCLEOTIDE SEQUENCE [LARGE SCALE GENOMIC DNA]</scope>
    <source>
        <strain evidence="1 2">RL17-350-BIC-A</strain>
    </source>
</reference>
<name>A0ABW9B674_9BURK</name>
<dbReference type="SUPFAM" id="SSF109709">
    <property type="entry name" value="KorB DNA-binding domain-like"/>
    <property type="match status" value="1"/>
</dbReference>
<evidence type="ECO:0008006" key="3">
    <source>
        <dbReference type="Google" id="ProtNLM"/>
    </source>
</evidence>
<dbReference type="Gene3D" id="1.10.10.2830">
    <property type="match status" value="1"/>
</dbReference>
<dbReference type="Proteomes" id="UP001629230">
    <property type="component" value="Unassembled WGS sequence"/>
</dbReference>
<proteinExistence type="predicted"/>
<protein>
    <recommendedName>
        <fullName evidence="3">DNA-binding protein</fullName>
    </recommendedName>
</protein>
<comment type="caution">
    <text evidence="1">The sequence shown here is derived from an EMBL/GenBank/DDBJ whole genome shotgun (WGS) entry which is preliminary data.</text>
</comment>
<organism evidence="1 2">
    <name type="scientific">Paraburkholderia dipogonis</name>
    <dbReference type="NCBI Taxonomy" id="1211383"/>
    <lineage>
        <taxon>Bacteria</taxon>
        <taxon>Pseudomonadati</taxon>
        <taxon>Pseudomonadota</taxon>
        <taxon>Betaproteobacteria</taxon>
        <taxon>Burkholderiales</taxon>
        <taxon>Burkholderiaceae</taxon>
        <taxon>Paraburkholderia</taxon>
    </lineage>
</organism>
<evidence type="ECO:0000313" key="1">
    <source>
        <dbReference type="EMBL" id="MFM0007371.1"/>
    </source>
</evidence>
<sequence length="274" mass="29808">MHTERTIADPLRLAAVYQAGYGVQWNSYREAATKLATQFNMHIGFARIREAVAVSELPAEILAIFNEAGLVNRTARKLLKAAKTQGVSTLVARARKADPSGKSRSDLTALVCGEVAFERSTQLYKPLLLAEMYVDGLKGGRWASAKEAAERLGIDRQTVTRAISIATLPGEVLALFPDVGVNLGVRLVHLTKIRGSEKMKALAIEASRTIPRLSQKELIGHFVGLARNKARVKLRKSGGNLVLEYHLGPVNEAAESKLSLLAVLLNAEIPIRPK</sequence>
<accession>A0ABW9B674</accession>
<keyword evidence="2" id="KW-1185">Reference proteome</keyword>
<dbReference type="RefSeq" id="WP_408181999.1">
    <property type="nucleotide sequence ID" value="NZ_JAQQEZ010000058.1"/>
</dbReference>
<evidence type="ECO:0000313" key="2">
    <source>
        <dbReference type="Proteomes" id="UP001629230"/>
    </source>
</evidence>
<dbReference type="EMBL" id="JAQQEZ010000058">
    <property type="protein sequence ID" value="MFM0007371.1"/>
    <property type="molecule type" value="Genomic_DNA"/>
</dbReference>
<gene>
    <name evidence="1" type="ORF">PQR57_41270</name>
</gene>